<dbReference type="Pfam" id="PF14559">
    <property type="entry name" value="TPR_19"/>
    <property type="match status" value="1"/>
</dbReference>
<feature type="chain" id="PRO_5045600561" evidence="1">
    <location>
        <begin position="23"/>
        <end position="116"/>
    </location>
</feature>
<dbReference type="SUPFAM" id="SSF48452">
    <property type="entry name" value="TPR-like"/>
    <property type="match status" value="1"/>
</dbReference>
<evidence type="ECO:0000313" key="2">
    <source>
        <dbReference type="EMBL" id="MBW6531960.1"/>
    </source>
</evidence>
<keyword evidence="3" id="KW-1185">Reference proteome</keyword>
<reference evidence="2 3" key="1">
    <citation type="submission" date="2021-07" db="EMBL/GenBank/DDBJ databases">
        <title>Sphingomonas sp.</title>
        <authorList>
            <person name="Feng G."/>
            <person name="Li J."/>
            <person name="Pan M."/>
        </authorList>
    </citation>
    <scope>NUCLEOTIDE SEQUENCE [LARGE SCALE GENOMIC DNA]</scope>
    <source>
        <strain evidence="2 3">RRHST34</strain>
    </source>
</reference>
<gene>
    <name evidence="2" type="ORF">KZ820_14555</name>
</gene>
<sequence>MRISGWVAGATLAALVAGPAAAKDRVGYQAISAGSLAQAEQTIDAERAIFPTRPELMLNLAAVYARTGRVTQARSLYGQVLDQESVAMDLADGSVQSSHALAQRGLSRLGSTIASR</sequence>
<dbReference type="EMBL" id="JAHXZN010000005">
    <property type="protein sequence ID" value="MBW6531960.1"/>
    <property type="molecule type" value="Genomic_DNA"/>
</dbReference>
<proteinExistence type="predicted"/>
<dbReference type="InterPro" id="IPR011990">
    <property type="entry name" value="TPR-like_helical_dom_sf"/>
</dbReference>
<feature type="signal peptide" evidence="1">
    <location>
        <begin position="1"/>
        <end position="22"/>
    </location>
</feature>
<protein>
    <submittedName>
        <fullName evidence="2">Tetratricopeptide repeat protein</fullName>
    </submittedName>
</protein>
<name>A0ABS7BQT6_9SPHN</name>
<keyword evidence="1" id="KW-0732">Signal</keyword>
<dbReference type="Gene3D" id="1.25.40.10">
    <property type="entry name" value="Tetratricopeptide repeat domain"/>
    <property type="match status" value="1"/>
</dbReference>
<organism evidence="2 3">
    <name type="scientific">Sphingomonas citri</name>
    <dbReference type="NCBI Taxonomy" id="2862499"/>
    <lineage>
        <taxon>Bacteria</taxon>
        <taxon>Pseudomonadati</taxon>
        <taxon>Pseudomonadota</taxon>
        <taxon>Alphaproteobacteria</taxon>
        <taxon>Sphingomonadales</taxon>
        <taxon>Sphingomonadaceae</taxon>
        <taxon>Sphingomonas</taxon>
    </lineage>
</organism>
<evidence type="ECO:0000313" key="3">
    <source>
        <dbReference type="Proteomes" id="UP000759103"/>
    </source>
</evidence>
<accession>A0ABS7BQT6</accession>
<dbReference type="Proteomes" id="UP000759103">
    <property type="component" value="Unassembled WGS sequence"/>
</dbReference>
<comment type="caution">
    <text evidence="2">The sequence shown here is derived from an EMBL/GenBank/DDBJ whole genome shotgun (WGS) entry which is preliminary data.</text>
</comment>
<dbReference type="RefSeq" id="WP_219749337.1">
    <property type="nucleotide sequence ID" value="NZ_JAHXZN010000005.1"/>
</dbReference>
<evidence type="ECO:0000256" key="1">
    <source>
        <dbReference type="SAM" id="SignalP"/>
    </source>
</evidence>